<dbReference type="EMBL" id="KI914012">
    <property type="protein sequence ID" value="ETV91213.1"/>
    <property type="molecule type" value="Genomic_DNA"/>
</dbReference>
<dbReference type="GeneID" id="20091139"/>
<name>A0A024TAY9_9STRA</name>
<dbReference type="RefSeq" id="XP_008880050.1">
    <property type="nucleotide sequence ID" value="XM_008881828.1"/>
</dbReference>
<accession>A0A024TAY9</accession>
<dbReference type="VEuPathDB" id="FungiDB:H310_14089"/>
<organism evidence="1">
    <name type="scientific">Aphanomyces invadans</name>
    <dbReference type="NCBI Taxonomy" id="157072"/>
    <lineage>
        <taxon>Eukaryota</taxon>
        <taxon>Sar</taxon>
        <taxon>Stramenopiles</taxon>
        <taxon>Oomycota</taxon>
        <taxon>Saprolegniomycetes</taxon>
        <taxon>Saprolegniales</taxon>
        <taxon>Verrucalvaceae</taxon>
        <taxon>Aphanomyces</taxon>
    </lineage>
</organism>
<sequence>MYITRTAVTPDGMGVMSTLDSIVDLRWGREGATASAYVRSCIMPIDQQDRAKHVVSNVGLSPDVVRKNSKDSELKALGSGMPWSMNTRSMLWSIRLVIHSFPSARDRGCDGRCASLHVGMWPFKGFYMHNC</sequence>
<reference evidence="1" key="1">
    <citation type="submission" date="2013-12" db="EMBL/GenBank/DDBJ databases">
        <title>The Genome Sequence of Aphanomyces invadans NJM9701.</title>
        <authorList>
            <consortium name="The Broad Institute Genomics Platform"/>
            <person name="Russ C."/>
            <person name="Tyler B."/>
            <person name="van West P."/>
            <person name="Dieguez-Uribeondo J."/>
            <person name="Young S.K."/>
            <person name="Zeng Q."/>
            <person name="Gargeya S."/>
            <person name="Fitzgerald M."/>
            <person name="Abouelleil A."/>
            <person name="Alvarado L."/>
            <person name="Chapman S.B."/>
            <person name="Gainer-Dewar J."/>
            <person name="Goldberg J."/>
            <person name="Griggs A."/>
            <person name="Gujja S."/>
            <person name="Hansen M."/>
            <person name="Howarth C."/>
            <person name="Imamovic A."/>
            <person name="Ireland A."/>
            <person name="Larimer J."/>
            <person name="McCowan C."/>
            <person name="Murphy C."/>
            <person name="Pearson M."/>
            <person name="Poon T.W."/>
            <person name="Priest M."/>
            <person name="Roberts A."/>
            <person name="Saif S."/>
            <person name="Shea T."/>
            <person name="Sykes S."/>
            <person name="Wortman J."/>
            <person name="Nusbaum C."/>
            <person name="Birren B."/>
        </authorList>
    </citation>
    <scope>NUCLEOTIDE SEQUENCE [LARGE SCALE GENOMIC DNA]</scope>
    <source>
        <strain evidence="1">NJM9701</strain>
    </source>
</reference>
<proteinExistence type="predicted"/>
<protein>
    <submittedName>
        <fullName evidence="1">Uncharacterized protein</fullName>
    </submittedName>
</protein>
<evidence type="ECO:0000313" key="1">
    <source>
        <dbReference type="EMBL" id="ETV91213.1"/>
    </source>
</evidence>
<dbReference type="AlphaFoldDB" id="A0A024TAY9"/>
<gene>
    <name evidence="1" type="ORF">H310_14089</name>
</gene>